<keyword evidence="1" id="KW-0472">Membrane</keyword>
<feature type="transmembrane region" description="Helical" evidence="1">
    <location>
        <begin position="31"/>
        <end position="54"/>
    </location>
</feature>
<name>X6MPA6_RETFI</name>
<protein>
    <submittedName>
        <fullName evidence="2">Uncharacterized protein</fullName>
    </submittedName>
</protein>
<dbReference type="AlphaFoldDB" id="X6MPA6"/>
<evidence type="ECO:0000256" key="1">
    <source>
        <dbReference type="SAM" id="Phobius"/>
    </source>
</evidence>
<feature type="transmembrane region" description="Helical" evidence="1">
    <location>
        <begin position="152"/>
        <end position="176"/>
    </location>
</feature>
<evidence type="ECO:0000313" key="2">
    <source>
        <dbReference type="EMBL" id="ETO15496.1"/>
    </source>
</evidence>
<sequence>MTWASLLPRLTQDEQVKRLQLFKKGDETMTYVYFTSLCHGSSMLLGAILGLDILQVSSRNAPINWKDVIRPKHLVLAITGLVVPLGYPGMLGFACWSQYQDTLLDYIWTASLHKLFALGFYGCLFILLICHNHRSLVAPWITRICDMLSWRLFEWIHPYTFGIYQFHHFVVVLLLWTGCHPNMEWIHFLFASRDPHSGHVLSWHPKVNQNGEPIYGYLYLLMLFSFVFVLTTAFAFCTFWLLEYPVEYFRYNFIRPKYTIAKKKLL</sequence>
<evidence type="ECO:0000313" key="3">
    <source>
        <dbReference type="Proteomes" id="UP000023152"/>
    </source>
</evidence>
<accession>X6MPA6</accession>
<keyword evidence="3" id="KW-1185">Reference proteome</keyword>
<reference evidence="2 3" key="1">
    <citation type="journal article" date="2013" name="Curr. Biol.">
        <title>The Genome of the Foraminiferan Reticulomyxa filosa.</title>
        <authorList>
            <person name="Glockner G."/>
            <person name="Hulsmann N."/>
            <person name="Schleicher M."/>
            <person name="Noegel A.A."/>
            <person name="Eichinger L."/>
            <person name="Gallinger C."/>
            <person name="Pawlowski J."/>
            <person name="Sierra R."/>
            <person name="Euteneuer U."/>
            <person name="Pillet L."/>
            <person name="Moustafa A."/>
            <person name="Platzer M."/>
            <person name="Groth M."/>
            <person name="Szafranski K."/>
            <person name="Schliwa M."/>
        </authorList>
    </citation>
    <scope>NUCLEOTIDE SEQUENCE [LARGE SCALE GENOMIC DNA]</scope>
</reference>
<organism evidence="2 3">
    <name type="scientific">Reticulomyxa filosa</name>
    <dbReference type="NCBI Taxonomy" id="46433"/>
    <lineage>
        <taxon>Eukaryota</taxon>
        <taxon>Sar</taxon>
        <taxon>Rhizaria</taxon>
        <taxon>Retaria</taxon>
        <taxon>Foraminifera</taxon>
        <taxon>Monothalamids</taxon>
        <taxon>Reticulomyxidae</taxon>
        <taxon>Reticulomyxa</taxon>
    </lineage>
</organism>
<feature type="transmembrane region" description="Helical" evidence="1">
    <location>
        <begin position="217"/>
        <end position="242"/>
    </location>
</feature>
<feature type="transmembrane region" description="Helical" evidence="1">
    <location>
        <begin position="111"/>
        <end position="131"/>
    </location>
</feature>
<dbReference type="Proteomes" id="UP000023152">
    <property type="component" value="Unassembled WGS sequence"/>
</dbReference>
<keyword evidence="1" id="KW-1133">Transmembrane helix</keyword>
<feature type="transmembrane region" description="Helical" evidence="1">
    <location>
        <begin position="74"/>
        <end position="99"/>
    </location>
</feature>
<keyword evidence="1" id="KW-0812">Transmembrane</keyword>
<comment type="caution">
    <text evidence="2">The sequence shown here is derived from an EMBL/GenBank/DDBJ whole genome shotgun (WGS) entry which is preliminary data.</text>
</comment>
<dbReference type="EMBL" id="ASPP01019067">
    <property type="protein sequence ID" value="ETO15496.1"/>
    <property type="molecule type" value="Genomic_DNA"/>
</dbReference>
<proteinExistence type="predicted"/>
<gene>
    <name evidence="2" type="ORF">RFI_21867</name>
</gene>